<feature type="transmembrane region" description="Helical" evidence="1">
    <location>
        <begin position="28"/>
        <end position="49"/>
    </location>
</feature>
<evidence type="ECO:0000313" key="3">
    <source>
        <dbReference type="Proteomes" id="UP000184731"/>
    </source>
</evidence>
<keyword evidence="1" id="KW-0812">Transmembrane</keyword>
<name>A0A1L4D126_9BACT</name>
<sequence length="421" mass="49955">MLKKFEPYYFILKYHKASGKMNLMKRKAILLITSFVFSFALYSIGMLFLQYKISHEVQKNFKQIIKNSSYIKDIEFRRITLSPLFFINKKYEINDVFLTFNKLHGDIFIRKITIEDFILEKSKIIPKFVKADCIEFLSLNKLKQQIIQQLPEINNSTETVNYFLNSPTASFKADYQYGQYTAEFNIFLNKKIILYTSYNLKNLIPDEEQNQVLLNLKSFKLNLDDLPIDSKKMFSKNEALHEILGQEYNNLLLNLNINYQKTNQSNEDKSLLESNISIKNIINIKLSSKFYIDNILNPEKSIIQDSYIQIFDQDFLNKYFQKEAIKKNTTLEEIKKNAIQQNEFLLLFIEKTPLEAALHEFNKYILNPNKFTIKIHPEHAITCEMFYSLFKEDYFGLLRLLNIKFKANSDIIDWDDEVHFP</sequence>
<keyword evidence="3" id="KW-1185">Reference proteome</keyword>
<gene>
    <name evidence="2" type="ORF">AXG55_08350</name>
</gene>
<protein>
    <submittedName>
        <fullName evidence="2">Uncharacterized protein</fullName>
    </submittedName>
</protein>
<accession>A0A1L4D126</accession>
<evidence type="ECO:0000256" key="1">
    <source>
        <dbReference type="SAM" id="Phobius"/>
    </source>
</evidence>
<proteinExistence type="predicted"/>
<evidence type="ECO:0000313" key="2">
    <source>
        <dbReference type="EMBL" id="APJ03913.1"/>
    </source>
</evidence>
<keyword evidence="1" id="KW-1133">Transmembrane helix</keyword>
<dbReference type="AlphaFoldDB" id="A0A1L4D126"/>
<dbReference type="Proteomes" id="UP000184731">
    <property type="component" value="Chromosome"/>
</dbReference>
<dbReference type="KEGG" id="saqi:AXG55_08350"/>
<keyword evidence="1" id="KW-0472">Membrane</keyword>
<organism evidence="2 3">
    <name type="scientific">Silvanigrella aquatica</name>
    <dbReference type="NCBI Taxonomy" id="1915309"/>
    <lineage>
        <taxon>Bacteria</taxon>
        <taxon>Pseudomonadati</taxon>
        <taxon>Bdellovibrionota</taxon>
        <taxon>Oligoflexia</taxon>
        <taxon>Silvanigrellales</taxon>
        <taxon>Silvanigrellaceae</taxon>
        <taxon>Silvanigrella</taxon>
    </lineage>
</organism>
<reference evidence="2 3" key="1">
    <citation type="submission" date="2016-10" db="EMBL/GenBank/DDBJ databases">
        <title>Silvanigrella aquatica sp. nov., isolated from a freshwater lake located in the Black Forest, Germany, description of Silvanigrellaceae fam. nov., Silvanigrellales ord. nov., reclassification of the order Bdellovibrionales in the class Oligoflexia, reclassification of the families Bacteriovoracaceae and Halobacteriovoraceae in the new order Bacteriovoracales ord. nov., and reclassification of the family Pseudobacteriovoracaceae in the order Oligoflexiales.</title>
        <authorList>
            <person name="Hahn M.W."/>
            <person name="Schmidt J."/>
            <person name="Koll U."/>
            <person name="Rohde M."/>
            <person name="Verbag S."/>
            <person name="Pitt A."/>
            <person name="Nakai R."/>
            <person name="Naganuma T."/>
            <person name="Lang E."/>
        </authorList>
    </citation>
    <scope>NUCLEOTIDE SEQUENCE [LARGE SCALE GENOMIC DNA]</scope>
    <source>
        <strain evidence="2 3">MWH-Nonnen-W8red</strain>
    </source>
</reference>
<dbReference type="EMBL" id="CP017834">
    <property type="protein sequence ID" value="APJ03913.1"/>
    <property type="molecule type" value="Genomic_DNA"/>
</dbReference>